<dbReference type="GO" id="GO:0016020">
    <property type="term" value="C:membrane"/>
    <property type="evidence" value="ECO:0007669"/>
    <property type="project" value="InterPro"/>
</dbReference>
<dbReference type="InterPro" id="IPR012597">
    <property type="entry name" value="Pheromone"/>
</dbReference>
<proteinExistence type="predicted"/>
<dbReference type="AlphaFoldDB" id="O74277"/>
<reference evidence="1" key="1">
    <citation type="journal article" date="1998" name="Genetics">
        <title>A large pheromone and receptor gene complex determines multiple B mating type specificities in Coprinus cinereus.</title>
        <authorList>
            <person name="O'Shea S.F."/>
            <person name="Chaure P.T."/>
            <person name="Halsall J.R."/>
            <person name="Olesnicky N.S."/>
            <person name="Leibbrandt A."/>
            <person name="Connerton I.F."/>
            <person name="Casselton L.A."/>
        </authorList>
    </citation>
    <scope>NUCLEOTIDE SEQUENCE</scope>
    <source>
        <strain evidence="1">H9</strain>
    </source>
</reference>
<dbReference type="Pfam" id="PF08015">
    <property type="entry name" value="Pheromone"/>
    <property type="match status" value="1"/>
</dbReference>
<gene>
    <name evidence="1" type="primary">phb3.2</name>
</gene>
<sequence length="72" mass="7742">MSDSFISFDSVVGPAHSEASETIAIVDSQSSQLSAIDPRLSSTSLDELNDLPVEFERRTHGGNGLTFWCVIA</sequence>
<dbReference type="GO" id="GO:0000772">
    <property type="term" value="F:mating pheromone activity"/>
    <property type="evidence" value="ECO:0007669"/>
    <property type="project" value="InterPro"/>
</dbReference>
<organism evidence="1">
    <name type="scientific">Coprinopsis cinerea</name>
    <name type="common">Inky cap fungus</name>
    <name type="synonym">Hormographiella aspergillata</name>
    <dbReference type="NCBI Taxonomy" id="5346"/>
    <lineage>
        <taxon>Eukaryota</taxon>
        <taxon>Fungi</taxon>
        <taxon>Dikarya</taxon>
        <taxon>Basidiomycota</taxon>
        <taxon>Agaricomycotina</taxon>
        <taxon>Agaricomycetes</taxon>
        <taxon>Agaricomycetidae</taxon>
        <taxon>Agaricales</taxon>
        <taxon>Agaricineae</taxon>
        <taxon>Psathyrellaceae</taxon>
        <taxon>Coprinopsis</taxon>
    </lineage>
</organism>
<evidence type="ECO:0000313" key="1">
    <source>
        <dbReference type="EMBL" id="CAA71957.1"/>
    </source>
</evidence>
<name>O74277_COPCI</name>
<accession>O74277</accession>
<protein>
    <submittedName>
        <fullName evidence="1">Pheromone</fullName>
    </submittedName>
</protein>
<dbReference type="EMBL" id="Y11075">
    <property type="protein sequence ID" value="CAA71957.1"/>
    <property type="molecule type" value="Genomic_DNA"/>
</dbReference>